<dbReference type="SUPFAM" id="SSF51735">
    <property type="entry name" value="NAD(P)-binding Rossmann-fold domains"/>
    <property type="match status" value="3"/>
</dbReference>
<evidence type="ECO:0008006" key="15">
    <source>
        <dbReference type="Google" id="ProtNLM"/>
    </source>
</evidence>
<dbReference type="InterPro" id="IPR014043">
    <property type="entry name" value="Acyl_transferase_dom"/>
</dbReference>
<dbReference type="Pfam" id="PF14765">
    <property type="entry name" value="PS-DH"/>
    <property type="match status" value="1"/>
</dbReference>
<dbReference type="GO" id="GO:0031177">
    <property type="term" value="F:phosphopantetheine binding"/>
    <property type="evidence" value="ECO:0007669"/>
    <property type="project" value="InterPro"/>
</dbReference>
<dbReference type="GO" id="GO:0004315">
    <property type="term" value="F:3-oxoacyl-[acyl-carrier-protein] synthase activity"/>
    <property type="evidence" value="ECO:0007669"/>
    <property type="project" value="InterPro"/>
</dbReference>
<evidence type="ECO:0000259" key="10">
    <source>
        <dbReference type="PROSITE" id="PS50075"/>
    </source>
</evidence>
<feature type="domain" description="Carrier" evidence="10">
    <location>
        <begin position="2031"/>
        <end position="2112"/>
    </location>
</feature>
<evidence type="ECO:0000256" key="5">
    <source>
        <dbReference type="ARBA" id="ARBA00022679"/>
    </source>
</evidence>
<dbReference type="SMART" id="SM00829">
    <property type="entry name" value="PKS_ER"/>
    <property type="match status" value="1"/>
</dbReference>
<dbReference type="InterPro" id="IPR032821">
    <property type="entry name" value="PKS_assoc"/>
</dbReference>
<dbReference type="CDD" id="cd08955">
    <property type="entry name" value="KR_2_FAS_SDR_x"/>
    <property type="match status" value="1"/>
</dbReference>
<organism evidence="13 14">
    <name type="scientific">Marinobacterium nitratireducens</name>
    <dbReference type="NCBI Taxonomy" id="518897"/>
    <lineage>
        <taxon>Bacteria</taxon>
        <taxon>Pseudomonadati</taxon>
        <taxon>Pseudomonadota</taxon>
        <taxon>Gammaproteobacteria</taxon>
        <taxon>Oceanospirillales</taxon>
        <taxon>Oceanospirillaceae</taxon>
        <taxon>Marinobacterium</taxon>
    </lineage>
</organism>
<dbReference type="InterPro" id="IPR014030">
    <property type="entry name" value="Ketoacyl_synth_N"/>
</dbReference>
<dbReference type="Gene3D" id="3.40.47.10">
    <property type="match status" value="1"/>
</dbReference>
<evidence type="ECO:0000259" key="11">
    <source>
        <dbReference type="PROSITE" id="PS52004"/>
    </source>
</evidence>
<dbReference type="SMART" id="SM00822">
    <property type="entry name" value="PKS_KR"/>
    <property type="match status" value="1"/>
</dbReference>
<dbReference type="Pfam" id="PF16197">
    <property type="entry name" value="KAsynt_C_assoc"/>
    <property type="match status" value="1"/>
</dbReference>
<dbReference type="SMART" id="SM00823">
    <property type="entry name" value="PKS_PP"/>
    <property type="match status" value="1"/>
</dbReference>
<dbReference type="Gene3D" id="3.90.180.10">
    <property type="entry name" value="Medium-chain alcohol dehydrogenases, catalytic domain"/>
    <property type="match status" value="1"/>
</dbReference>
<comment type="pathway">
    <text evidence="1">Lipid metabolism; fatty acid biosynthesis.</text>
</comment>
<evidence type="ECO:0000256" key="7">
    <source>
        <dbReference type="ARBA" id="ARBA00054155"/>
    </source>
</evidence>
<dbReference type="Gene3D" id="1.10.1200.10">
    <property type="entry name" value="ACP-like"/>
    <property type="match status" value="1"/>
</dbReference>
<sequence length="2174" mass="237070">MNDYSSPEFFTRSEPSDVQPPEPLAIVGMGCRFPGAASNPVLFWDNLLEGKDCIVDVPADRWALDRFYDADRNKPGKMYVKSGGFLQENIYEFDALFFGVSPREAAAMDPQQRILMEVSWEALEDAGIDPESLAGSETGVFVGGFMLDNKLTQLSPLNRHTIAASTAVGMTLTMLSNRLSYLYDLRGPSMTIDTACSSSMVALDQACQSLWSGDSKLALVGGVNIMHRPEIFIGLCKGGFLAPDGRSKAFDARANGYGRGEGAGIVVVKPLAEAERDGDRVYALIRATACNQDGRTDGITVPNADSQQALIRKVARRAQVPLNDIHYFEAHGTGTAVGDPLEMSAIGATIGREKAAESPCIVGSVKGSIGHLEAASGVAGLIKTALALQHRCVPPQANLQQLNPKIPFDELHLKVARYPTKLPGDVQPLFSAINSFGYGGTNACAVLQSYTPAAHPPLEGQGKIEHVSGQRLLLPLSARSKAALMNLAELYLKRIQGADKPDIADLCYSAGDRRAQLDHRLCISGANVEELCTNLRQYRDQQTGEHCIEGHASQWRDKLAFVFTGMGPQWWGMGRELLDSEPVFRAAVSRCDQLFREISGWSILEEMLRPEAESRIGETQIAQPANFVIQMALVELLRSWGLQPAAIIGHSVGEVASAYHSGVLSLEQALRVSYHRSRIQKKAANQGAMMAVGVSEAEAVSLIEAYEGKVSIAAINGPTAMTLSGDSRSLESIAEQLQTRGAFYRMLEVEVAYHSPTMDPLLDEIRECLAGLTPVTPSLPVYSTVTGTRVEGTAFDAEYWCRNVRQPVYFYRALEQMLADGYEDFIEVGPHPVLSTSIKECFSKNRVNGLLISSLKRGSDEQVSLKQTAATLYTRGYRLTWANLSSNRYCWTPDGEHCTPLSPAYIALPNYPWQRERHWNDAPQAQRDRLGQTIQHAVLGAREDEPHDSWLNQINTRYLPYLEDHKVEDLVVLPGAAFIEAALCAHRETTGTDSCLLTDVRFHNALVIDADSERQMQTRVQSGCFEIHSHTLEERDQHRLHANGYMQKLSLAHHYPVDITALKASGMQLLQPEQIYPELTQRGLQYGPWFQCIKMLWRRDGEVLACIRAHPDTASSADNYQLHPTLLDACFQSLISALPEQSEFSRRVYIPVRIGQLRHFGKAGTEIYCHGRVRDIGEQSIRGDIRVCDDSGKVLVEILDLHCQSLRSPGSSSHDRLDDRAYQGLWREENESPAEPAGSVCQVLLVQRDDSGQLLQTSFEQQPDTPVITVLAESEYSRVSEREYRFDPGNAEHLQRFFEDQARFRDYDRLCLVYGLSMAQRSDDPIHLNGSTRALAFLQALAQCDIQVPLCTILLTQDAQRVLDTDSCDGFAQSPVIGLARVAAMELPQLHCRCVDLERNLSQAALQQLLVECAGKGREQELALRGQQRFVYRLCRSPLHEAWRPQPKAAGRERNFVPAPAALAHLSGAAFQACPRQAPEPGEIEIKVRAALMNGGSGDLQEVCARVVDTGEAVRGFQPGDEIIACYRGSVGRFVTLEPASMLALPKPAKWPVQTAAGALSGLVLARAALLEYGHVQAGSSVLILGSDSSVGQALSQLARSLGCAPVEVLSGAGSNSGGRLHIDSATLMQDLQALQSGTGFNLILTTTGSVPHLDLDALLAGCGCYIQLHDGDEARAEPASLTSGKVQLQLHKADLLREALSTPSDLQLELEPMLSSLDSHGVILPALDPERLATEPTASGVLSLESGERLRIIDKPSASLRIRPRASYLITGGFGGFGLGMARWLVEQGARHLVLVSRSGDSSPAAKAAVAELQDAGAEVCAQAADIADSAAVKRLIRYIDEQLPPLAGIFHTAGVLDDREMLSVNAASLEAVMKPKALGAWNLHSATRSLDLDCFVLYSSVSALIGNRNQANYVAANLFLDNLAQYRQAHGLTATSINWGPLSDVGMAANPNVIKHLSHLGIQGFPIQQAQEAFARLMQAPVAQMGICDIDWRRWGQLESGSAAPRFSELVEANAVQEQADSWSALRAQGAEALTCAIAECFGGMLATTLKLAIEHIDSDTPINRYGLDSLMAIDLQMQIREEFKVDISILEMMKGNSVNRIAEVIAGKLDAVFDSEAATKDHTGGGQPVAAPQSELETITVLAQGTDQPDSIDAMSEEHIDELLRRELELN</sequence>
<evidence type="ECO:0000259" key="12">
    <source>
        <dbReference type="PROSITE" id="PS52019"/>
    </source>
</evidence>
<protein>
    <recommendedName>
        <fullName evidence="15">Acyl transferase domain-containing protein</fullName>
    </recommendedName>
</protein>
<dbReference type="InterPro" id="IPR042104">
    <property type="entry name" value="PKS_dehydratase_sf"/>
</dbReference>
<dbReference type="PROSITE" id="PS00606">
    <property type="entry name" value="KS3_1"/>
    <property type="match status" value="1"/>
</dbReference>
<dbReference type="Gene3D" id="3.40.50.720">
    <property type="entry name" value="NAD(P)-binding Rossmann-like Domain"/>
    <property type="match status" value="2"/>
</dbReference>
<evidence type="ECO:0000256" key="2">
    <source>
        <dbReference type="ARBA" id="ARBA00006484"/>
    </source>
</evidence>
<gene>
    <name evidence="13" type="ORF">GCM10011348_26860</name>
</gene>
<dbReference type="PROSITE" id="PS52004">
    <property type="entry name" value="KS3_2"/>
    <property type="match status" value="1"/>
</dbReference>
<feature type="region of interest" description="Disordered" evidence="9">
    <location>
        <begin position="1"/>
        <end position="20"/>
    </location>
</feature>
<keyword evidence="14" id="KW-1185">Reference proteome</keyword>
<dbReference type="SMART" id="SM00825">
    <property type="entry name" value="PKS_KS"/>
    <property type="match status" value="1"/>
</dbReference>
<feature type="domain" description="Ketosynthase family 3 (KS3)" evidence="11">
    <location>
        <begin position="21"/>
        <end position="449"/>
    </location>
</feature>
<dbReference type="SUPFAM" id="SSF55048">
    <property type="entry name" value="Probable ACP-binding domain of malonyl-CoA ACP transacylase"/>
    <property type="match status" value="1"/>
</dbReference>
<feature type="region of interest" description="N-terminal hotdog fold" evidence="8">
    <location>
        <begin position="927"/>
        <end position="1053"/>
    </location>
</feature>
<evidence type="ECO:0000256" key="8">
    <source>
        <dbReference type="PROSITE-ProRule" id="PRU01363"/>
    </source>
</evidence>
<dbReference type="InterPro" id="IPR020841">
    <property type="entry name" value="PKS_Beta-ketoAc_synthase_dom"/>
</dbReference>
<evidence type="ECO:0000313" key="13">
    <source>
        <dbReference type="EMBL" id="GGO83336.1"/>
    </source>
</evidence>
<dbReference type="FunFam" id="3.40.47.10:FF:000019">
    <property type="entry name" value="Polyketide synthase type I"/>
    <property type="match status" value="1"/>
</dbReference>
<comment type="function">
    <text evidence="7">Involved in production of the polyketide antibiotic thailandamide.</text>
</comment>
<evidence type="ECO:0000256" key="3">
    <source>
        <dbReference type="ARBA" id="ARBA00022450"/>
    </source>
</evidence>
<dbReference type="InterPro" id="IPR016035">
    <property type="entry name" value="Acyl_Trfase/lysoPLipase"/>
</dbReference>
<feature type="active site" description="Proton acceptor; for dehydratase activity" evidence="8">
    <location>
        <position position="965"/>
    </location>
</feature>
<name>A0A918DU38_9GAMM</name>
<dbReference type="InterPro" id="IPR020807">
    <property type="entry name" value="PKS_DH"/>
</dbReference>
<reference evidence="13 14" key="1">
    <citation type="journal article" date="2014" name="Int. J. Syst. Evol. Microbiol.">
        <title>Complete genome sequence of Corynebacterium casei LMG S-19264T (=DSM 44701T), isolated from a smear-ripened cheese.</title>
        <authorList>
            <consortium name="US DOE Joint Genome Institute (JGI-PGF)"/>
            <person name="Walter F."/>
            <person name="Albersmeier A."/>
            <person name="Kalinowski J."/>
            <person name="Ruckert C."/>
        </authorList>
    </citation>
    <scope>NUCLEOTIDE SEQUENCE [LARGE SCALE GENOMIC DNA]</scope>
    <source>
        <strain evidence="13 14">CGMCC 1.7286</strain>
    </source>
</reference>
<dbReference type="InterPro" id="IPR020843">
    <property type="entry name" value="ER"/>
</dbReference>
<dbReference type="InterPro" id="IPR049551">
    <property type="entry name" value="PKS_DH_C"/>
</dbReference>
<dbReference type="CDD" id="cd00833">
    <property type="entry name" value="PKS"/>
    <property type="match status" value="1"/>
</dbReference>
<evidence type="ECO:0000256" key="9">
    <source>
        <dbReference type="SAM" id="MobiDB-lite"/>
    </source>
</evidence>
<dbReference type="GO" id="GO:0071770">
    <property type="term" value="P:DIM/DIP cell wall layer assembly"/>
    <property type="evidence" value="ECO:0007669"/>
    <property type="project" value="TreeGrafter"/>
</dbReference>
<comment type="caution">
    <text evidence="13">The sequence shown here is derived from an EMBL/GenBank/DDBJ whole genome shotgun (WGS) entry which is preliminary data.</text>
</comment>
<dbReference type="GO" id="GO:0005886">
    <property type="term" value="C:plasma membrane"/>
    <property type="evidence" value="ECO:0007669"/>
    <property type="project" value="TreeGrafter"/>
</dbReference>
<evidence type="ECO:0000313" key="14">
    <source>
        <dbReference type="Proteomes" id="UP000599578"/>
    </source>
</evidence>
<dbReference type="Gene3D" id="3.30.70.3290">
    <property type="match status" value="1"/>
</dbReference>
<dbReference type="SUPFAM" id="SSF52151">
    <property type="entry name" value="FabD/lysophospholipase-like"/>
    <property type="match status" value="1"/>
</dbReference>
<dbReference type="GO" id="GO:0005737">
    <property type="term" value="C:cytoplasm"/>
    <property type="evidence" value="ECO:0007669"/>
    <property type="project" value="TreeGrafter"/>
</dbReference>
<dbReference type="RefSeq" id="WP_188861123.1">
    <property type="nucleotide sequence ID" value="NZ_BMLT01000006.1"/>
</dbReference>
<evidence type="ECO:0000256" key="6">
    <source>
        <dbReference type="ARBA" id="ARBA00023268"/>
    </source>
</evidence>
<dbReference type="Pfam" id="PF21089">
    <property type="entry name" value="PKS_DH_N"/>
    <property type="match status" value="1"/>
</dbReference>
<dbReference type="SMART" id="SM00827">
    <property type="entry name" value="PKS_AT"/>
    <property type="match status" value="1"/>
</dbReference>
<dbReference type="EMBL" id="BMLT01000006">
    <property type="protein sequence ID" value="GGO83336.1"/>
    <property type="molecule type" value="Genomic_DNA"/>
</dbReference>
<dbReference type="InterPro" id="IPR009081">
    <property type="entry name" value="PP-bd_ACP"/>
</dbReference>
<dbReference type="InterPro" id="IPR049552">
    <property type="entry name" value="PKS_DH_N"/>
</dbReference>
<keyword evidence="5" id="KW-0808">Transferase</keyword>
<feature type="domain" description="PKS/mFAS DH" evidence="12">
    <location>
        <begin position="927"/>
        <end position="1212"/>
    </location>
</feature>
<dbReference type="FunFam" id="3.40.366.10:FF:000002">
    <property type="entry name" value="Probable polyketide synthase 2"/>
    <property type="match status" value="1"/>
</dbReference>
<dbReference type="InterPro" id="IPR016039">
    <property type="entry name" value="Thiolase-like"/>
</dbReference>
<dbReference type="Pfam" id="PF02801">
    <property type="entry name" value="Ketoacyl-synt_C"/>
    <property type="match status" value="1"/>
</dbReference>
<dbReference type="InterPro" id="IPR049900">
    <property type="entry name" value="PKS_mFAS_DH"/>
</dbReference>
<dbReference type="Pfam" id="PF00109">
    <property type="entry name" value="ketoacyl-synt"/>
    <property type="match status" value="1"/>
</dbReference>
<dbReference type="Proteomes" id="UP000599578">
    <property type="component" value="Unassembled WGS sequence"/>
</dbReference>
<feature type="active site" description="Proton donor; for dehydratase activity" evidence="8">
    <location>
        <position position="1128"/>
    </location>
</feature>
<dbReference type="InterPro" id="IPR016036">
    <property type="entry name" value="Malonyl_transacylase_ACP-bd"/>
</dbReference>
<dbReference type="Pfam" id="PF00550">
    <property type="entry name" value="PP-binding"/>
    <property type="match status" value="1"/>
</dbReference>
<dbReference type="InterPro" id="IPR014031">
    <property type="entry name" value="Ketoacyl_synth_C"/>
</dbReference>
<dbReference type="GO" id="GO:0006633">
    <property type="term" value="P:fatty acid biosynthetic process"/>
    <property type="evidence" value="ECO:0007669"/>
    <property type="project" value="InterPro"/>
</dbReference>
<dbReference type="InterPro" id="IPR020806">
    <property type="entry name" value="PKS_PP-bd"/>
</dbReference>
<keyword evidence="4" id="KW-0597">Phosphoprotein</keyword>
<dbReference type="SUPFAM" id="SSF50129">
    <property type="entry name" value="GroES-like"/>
    <property type="match status" value="1"/>
</dbReference>
<comment type="similarity">
    <text evidence="2">Belongs to the short-chain dehydrogenases/reductases (SDR) family.</text>
</comment>
<feature type="region of interest" description="C-terminal hotdog fold" evidence="8">
    <location>
        <begin position="1067"/>
        <end position="1212"/>
    </location>
</feature>
<dbReference type="PROSITE" id="PS50075">
    <property type="entry name" value="CARRIER"/>
    <property type="match status" value="1"/>
</dbReference>
<dbReference type="Pfam" id="PF08659">
    <property type="entry name" value="KR"/>
    <property type="match status" value="1"/>
</dbReference>
<dbReference type="GO" id="GO:0016491">
    <property type="term" value="F:oxidoreductase activity"/>
    <property type="evidence" value="ECO:0007669"/>
    <property type="project" value="InterPro"/>
</dbReference>
<accession>A0A918DU38</accession>
<evidence type="ECO:0000256" key="1">
    <source>
        <dbReference type="ARBA" id="ARBA00005194"/>
    </source>
</evidence>
<dbReference type="InterPro" id="IPR013968">
    <property type="entry name" value="PKS_KR"/>
</dbReference>
<dbReference type="SUPFAM" id="SSF47336">
    <property type="entry name" value="ACP-like"/>
    <property type="match status" value="1"/>
</dbReference>
<dbReference type="InterPro" id="IPR011032">
    <property type="entry name" value="GroES-like_sf"/>
</dbReference>
<dbReference type="Pfam" id="PF00698">
    <property type="entry name" value="Acyl_transf_1"/>
    <property type="match status" value="1"/>
</dbReference>
<dbReference type="InterPro" id="IPR036291">
    <property type="entry name" value="NAD(P)-bd_dom_sf"/>
</dbReference>
<dbReference type="InterPro" id="IPR036736">
    <property type="entry name" value="ACP-like_sf"/>
</dbReference>
<dbReference type="InterPro" id="IPR001227">
    <property type="entry name" value="Ac_transferase_dom_sf"/>
</dbReference>
<dbReference type="PROSITE" id="PS52019">
    <property type="entry name" value="PKS_MFAS_DH"/>
    <property type="match status" value="1"/>
</dbReference>
<keyword evidence="3" id="KW-0596">Phosphopantetheine</keyword>
<dbReference type="Gene3D" id="3.10.129.110">
    <property type="entry name" value="Polyketide synthase dehydratase"/>
    <property type="match status" value="1"/>
</dbReference>
<dbReference type="SMART" id="SM00826">
    <property type="entry name" value="PKS_DH"/>
    <property type="match status" value="1"/>
</dbReference>
<dbReference type="Gene3D" id="3.40.366.10">
    <property type="entry name" value="Malonyl-Coenzyme A Acyl Carrier Protein, domain 2"/>
    <property type="match status" value="1"/>
</dbReference>
<dbReference type="InterPro" id="IPR018201">
    <property type="entry name" value="Ketoacyl_synth_AS"/>
</dbReference>
<dbReference type="PANTHER" id="PTHR43775">
    <property type="entry name" value="FATTY ACID SYNTHASE"/>
    <property type="match status" value="1"/>
</dbReference>
<proteinExistence type="inferred from homology"/>
<dbReference type="SUPFAM" id="SSF53901">
    <property type="entry name" value="Thiolase-like"/>
    <property type="match status" value="1"/>
</dbReference>
<keyword evidence="6" id="KW-0511">Multifunctional enzyme</keyword>
<dbReference type="InterPro" id="IPR057326">
    <property type="entry name" value="KR_dom"/>
</dbReference>
<dbReference type="PANTHER" id="PTHR43775:SF37">
    <property type="entry name" value="SI:DKEY-61P9.11"/>
    <property type="match status" value="1"/>
</dbReference>
<dbReference type="GO" id="GO:0004312">
    <property type="term" value="F:fatty acid synthase activity"/>
    <property type="evidence" value="ECO:0007669"/>
    <property type="project" value="TreeGrafter"/>
</dbReference>
<evidence type="ECO:0000256" key="4">
    <source>
        <dbReference type="ARBA" id="ARBA00022553"/>
    </source>
</evidence>
<dbReference type="InterPro" id="IPR050091">
    <property type="entry name" value="PKS_NRPS_Biosynth_Enz"/>
</dbReference>